<dbReference type="AlphaFoldDB" id="A0AAV7WQT9"/>
<reference evidence="1" key="1">
    <citation type="journal article" date="2022" name="bioRxiv">
        <title>Sequencing and chromosome-scale assembly of the giantPleurodeles waltlgenome.</title>
        <authorList>
            <person name="Brown T."/>
            <person name="Elewa A."/>
            <person name="Iarovenko S."/>
            <person name="Subramanian E."/>
            <person name="Araus A.J."/>
            <person name="Petzold A."/>
            <person name="Susuki M."/>
            <person name="Suzuki K.-i.T."/>
            <person name="Hayashi T."/>
            <person name="Toyoda A."/>
            <person name="Oliveira C."/>
            <person name="Osipova E."/>
            <person name="Leigh N.D."/>
            <person name="Simon A."/>
            <person name="Yun M.H."/>
        </authorList>
    </citation>
    <scope>NUCLEOTIDE SEQUENCE</scope>
    <source>
        <strain evidence="1">20211129_DDA</strain>
        <tissue evidence="1">Liver</tissue>
    </source>
</reference>
<name>A0AAV7WQT9_PLEWA</name>
<accession>A0AAV7WQT9</accession>
<dbReference type="EMBL" id="JANPWB010000001">
    <property type="protein sequence ID" value="KAJ1215141.1"/>
    <property type="molecule type" value="Genomic_DNA"/>
</dbReference>
<organism evidence="1 2">
    <name type="scientific">Pleurodeles waltl</name>
    <name type="common">Iberian ribbed newt</name>
    <dbReference type="NCBI Taxonomy" id="8319"/>
    <lineage>
        <taxon>Eukaryota</taxon>
        <taxon>Metazoa</taxon>
        <taxon>Chordata</taxon>
        <taxon>Craniata</taxon>
        <taxon>Vertebrata</taxon>
        <taxon>Euteleostomi</taxon>
        <taxon>Amphibia</taxon>
        <taxon>Batrachia</taxon>
        <taxon>Caudata</taxon>
        <taxon>Salamandroidea</taxon>
        <taxon>Salamandridae</taxon>
        <taxon>Pleurodelinae</taxon>
        <taxon>Pleurodeles</taxon>
    </lineage>
</organism>
<gene>
    <name evidence="1" type="ORF">NDU88_002750</name>
</gene>
<proteinExistence type="predicted"/>
<evidence type="ECO:0000313" key="2">
    <source>
        <dbReference type="Proteomes" id="UP001066276"/>
    </source>
</evidence>
<evidence type="ECO:0000313" key="1">
    <source>
        <dbReference type="EMBL" id="KAJ1215141.1"/>
    </source>
</evidence>
<comment type="caution">
    <text evidence="1">The sequence shown here is derived from an EMBL/GenBank/DDBJ whole genome shotgun (WGS) entry which is preliminary data.</text>
</comment>
<protein>
    <submittedName>
        <fullName evidence="1">Uncharacterized protein</fullName>
    </submittedName>
</protein>
<keyword evidence="2" id="KW-1185">Reference proteome</keyword>
<sequence>MERATARAAQLANNATQFEKRAGLNPHERNSFGLPYLRYNTHTPNLRMAHWGQIRDLGITSVIAPSPVRSQR</sequence>
<dbReference type="Proteomes" id="UP001066276">
    <property type="component" value="Chromosome 1_1"/>
</dbReference>